<comment type="similarity">
    <text evidence="1">Belongs to the glycosyl hydrolase 3 family.</text>
</comment>
<organism evidence="5 6">
    <name type="scientific">Steroidobacter agaridevorans</name>
    <dbReference type="NCBI Taxonomy" id="2695856"/>
    <lineage>
        <taxon>Bacteria</taxon>
        <taxon>Pseudomonadati</taxon>
        <taxon>Pseudomonadota</taxon>
        <taxon>Gammaproteobacteria</taxon>
        <taxon>Steroidobacterales</taxon>
        <taxon>Steroidobacteraceae</taxon>
        <taxon>Steroidobacter</taxon>
    </lineage>
</organism>
<dbReference type="Gene3D" id="2.60.40.10">
    <property type="entry name" value="Immunoglobulins"/>
    <property type="match status" value="1"/>
</dbReference>
<evidence type="ECO:0000259" key="4">
    <source>
        <dbReference type="PROSITE" id="PS51820"/>
    </source>
</evidence>
<dbReference type="PRINTS" id="PR00133">
    <property type="entry name" value="GLHYDRLASE3"/>
</dbReference>
<dbReference type="InterPro" id="IPR036881">
    <property type="entry name" value="Glyco_hydro_3_C_sf"/>
</dbReference>
<proteinExistence type="inferred from homology"/>
<dbReference type="Gene3D" id="3.40.50.1700">
    <property type="entry name" value="Glycoside hydrolase family 3 C-terminal domain"/>
    <property type="match status" value="1"/>
</dbReference>
<evidence type="ECO:0000313" key="5">
    <source>
        <dbReference type="EMBL" id="GFE82332.1"/>
    </source>
</evidence>
<feature type="domain" description="PA14" evidence="4">
    <location>
        <begin position="425"/>
        <end position="585"/>
    </location>
</feature>
<dbReference type="InterPro" id="IPR050288">
    <property type="entry name" value="Cellulose_deg_GH3"/>
</dbReference>
<reference evidence="6" key="1">
    <citation type="submission" date="2020-01" db="EMBL/GenBank/DDBJ databases">
        <title>'Steroidobacter agaridevorans' sp. nov., agar-degrading bacteria isolated from rhizosphere soils.</title>
        <authorList>
            <person name="Ikenaga M."/>
            <person name="Kataoka M."/>
            <person name="Murouchi A."/>
            <person name="Katsuragi S."/>
            <person name="Sakai M."/>
        </authorList>
    </citation>
    <scope>NUCLEOTIDE SEQUENCE [LARGE SCALE GENOMIC DNA]</scope>
    <source>
        <strain evidence="6">YU21-B</strain>
    </source>
</reference>
<dbReference type="SUPFAM" id="SSF51445">
    <property type="entry name" value="(Trans)glycosidases"/>
    <property type="match status" value="1"/>
</dbReference>
<dbReference type="PROSITE" id="PS51820">
    <property type="entry name" value="PA14"/>
    <property type="match status" value="1"/>
</dbReference>
<dbReference type="Pfam" id="PF00933">
    <property type="entry name" value="Glyco_hydro_3"/>
    <property type="match status" value="1"/>
</dbReference>
<dbReference type="Pfam" id="PF14310">
    <property type="entry name" value="Fn3-like"/>
    <property type="match status" value="1"/>
</dbReference>
<gene>
    <name evidence="5" type="ORF">GCM10011487_43320</name>
</gene>
<keyword evidence="6" id="KW-1185">Reference proteome</keyword>
<dbReference type="SUPFAM" id="SSF56988">
    <property type="entry name" value="Anthrax protective antigen"/>
    <property type="match status" value="1"/>
</dbReference>
<dbReference type="Gene3D" id="3.20.20.300">
    <property type="entry name" value="Glycoside hydrolase, family 3, N-terminal domain"/>
    <property type="match status" value="1"/>
</dbReference>
<protein>
    <submittedName>
        <fullName evidence="5">Glycosyl hydrolase family 3</fullName>
    </submittedName>
</protein>
<dbReference type="SUPFAM" id="SSF52279">
    <property type="entry name" value="Beta-D-glucan exohydrolase, C-terminal domain"/>
    <property type="match status" value="1"/>
</dbReference>
<keyword evidence="3" id="KW-0732">Signal</keyword>
<dbReference type="GO" id="GO:0004553">
    <property type="term" value="F:hydrolase activity, hydrolyzing O-glycosyl compounds"/>
    <property type="evidence" value="ECO:0007669"/>
    <property type="project" value="InterPro"/>
</dbReference>
<sequence>MRANALRLILATLSVAATANASTLDATGGFSPAVQALVSQMTLDEKLTMVQGSRDPAYNGGAGYIAGVPRLGIPPLRMADGPANVYVRYETTALPQPITLAATFSREYAKQYGEILGRESRATRNDVLLGPMVNLSRLPNWGRNVTSFGEDPFVIGQLAAAEIGGIQSTGTMANAKHFLANNQSLNQGGGINGAEGFDFIVDQRTLHEIYLPGFEASLQAGVASVMASYNKTNGFWNAENPGNLTGLLRDELKWDGFVVSDWHANRSTPSIVAGLDMEMPGVGPQYPTGREGAKWGPRLKAAVDSKQVRTEALDRAVGRVLTQMEKFGFLNGTRVPGPTEIDVEGHAAFARKLAGEGAVLLKNQGNILPLSAEAAGDVLLIGPTAEQLAIGPGISGFESRFISPREALRRSLGSSTPLKHVVGDELTGAAIPAEFLTPEGAQGSGLLRRASDSTPMGVDAGVSFTGDKALPVGRGYSWRGTLKVNESGTYALQIHSWGGTGVLKIDGQPRAFSAAVRFGHGIPRKYSSVVPTKDGLDNAQYSVELVAGKSYAIEVEGQAEPESNLQVRLAWVTPAMRKQNIAEAVAAAKQARTAVIFAWARSGEFDDPDQALRLPNDQDELISAVARVNPRTIVVFNSGSPHDMPWRDRVKGIVYMGYPGQEGGWATADVLLGKTNPGGRLAMTFPKKFSDVAAFDPKHPERYAGVNKQVVYSEGIFTGYRHFDELEIAPLHPFGFGLSYTTFAYSNLNVTPRGDGFDVSFTVRNTGKVAGADVPQVYLERPARAPVPMAPKTLVGFDRVALAPSEQKSVTVHVTPRQQSYWSEADRGWRKAEGARGVLVGSSSRDIKLSGQLPQ</sequence>
<dbReference type="PANTHER" id="PTHR42715">
    <property type="entry name" value="BETA-GLUCOSIDASE"/>
    <property type="match status" value="1"/>
</dbReference>
<feature type="chain" id="PRO_5032427423" evidence="3">
    <location>
        <begin position="22"/>
        <end position="855"/>
    </location>
</feature>
<dbReference type="Proteomes" id="UP000445000">
    <property type="component" value="Unassembled WGS sequence"/>
</dbReference>
<keyword evidence="2 5" id="KW-0378">Hydrolase</keyword>
<comment type="caution">
    <text evidence="5">The sequence shown here is derived from an EMBL/GenBank/DDBJ whole genome shotgun (WGS) entry which is preliminary data.</text>
</comment>
<dbReference type="PANTHER" id="PTHR42715:SF10">
    <property type="entry name" value="BETA-GLUCOSIDASE"/>
    <property type="match status" value="1"/>
</dbReference>
<evidence type="ECO:0000256" key="3">
    <source>
        <dbReference type="SAM" id="SignalP"/>
    </source>
</evidence>
<name>A0A829YHR0_9GAMM</name>
<dbReference type="InterPro" id="IPR002772">
    <property type="entry name" value="Glyco_hydro_3_C"/>
</dbReference>
<dbReference type="Pfam" id="PF01915">
    <property type="entry name" value="Glyco_hydro_3_C"/>
    <property type="match status" value="1"/>
</dbReference>
<dbReference type="GO" id="GO:0005975">
    <property type="term" value="P:carbohydrate metabolic process"/>
    <property type="evidence" value="ECO:0007669"/>
    <property type="project" value="InterPro"/>
</dbReference>
<evidence type="ECO:0000256" key="1">
    <source>
        <dbReference type="ARBA" id="ARBA00005336"/>
    </source>
</evidence>
<dbReference type="Gene3D" id="2.60.120.380">
    <property type="match status" value="1"/>
</dbReference>
<dbReference type="SMART" id="SM01217">
    <property type="entry name" value="Fn3_like"/>
    <property type="match status" value="1"/>
</dbReference>
<dbReference type="EMBL" id="BLJN01000004">
    <property type="protein sequence ID" value="GFE82332.1"/>
    <property type="molecule type" value="Genomic_DNA"/>
</dbReference>
<dbReference type="AlphaFoldDB" id="A0A829YHR0"/>
<dbReference type="InterPro" id="IPR036962">
    <property type="entry name" value="Glyco_hydro_3_N_sf"/>
</dbReference>
<dbReference type="InterPro" id="IPR037524">
    <property type="entry name" value="PA14/GLEYA"/>
</dbReference>
<dbReference type="InterPro" id="IPR017853">
    <property type="entry name" value="GH"/>
</dbReference>
<dbReference type="InterPro" id="IPR001764">
    <property type="entry name" value="Glyco_hydro_3_N"/>
</dbReference>
<evidence type="ECO:0000313" key="6">
    <source>
        <dbReference type="Proteomes" id="UP000445000"/>
    </source>
</evidence>
<dbReference type="InterPro" id="IPR013783">
    <property type="entry name" value="Ig-like_fold"/>
</dbReference>
<dbReference type="InterPro" id="IPR026891">
    <property type="entry name" value="Fn3-like"/>
</dbReference>
<accession>A0A829YHR0</accession>
<evidence type="ECO:0000256" key="2">
    <source>
        <dbReference type="ARBA" id="ARBA00022801"/>
    </source>
</evidence>
<feature type="signal peptide" evidence="3">
    <location>
        <begin position="1"/>
        <end position="21"/>
    </location>
</feature>